<comment type="subcellular location">
    <subcellularLocation>
        <location evidence="1">Membrane</location>
        <topology evidence="1">Multi-pass membrane protein</topology>
    </subcellularLocation>
</comment>
<organism evidence="6 7">
    <name type="scientific">Cuniculiplasma divulgatum</name>
    <dbReference type="NCBI Taxonomy" id="1673428"/>
    <lineage>
        <taxon>Archaea</taxon>
        <taxon>Methanobacteriati</taxon>
        <taxon>Thermoplasmatota</taxon>
        <taxon>Thermoplasmata</taxon>
        <taxon>Thermoplasmatales</taxon>
        <taxon>Cuniculiplasmataceae</taxon>
        <taxon>Cuniculiplasma</taxon>
    </lineage>
</organism>
<feature type="transmembrane region" description="Helical" evidence="5">
    <location>
        <begin position="12"/>
        <end position="31"/>
    </location>
</feature>
<feature type="transmembrane region" description="Helical" evidence="5">
    <location>
        <begin position="256"/>
        <end position="275"/>
    </location>
</feature>
<feature type="transmembrane region" description="Helical" evidence="5">
    <location>
        <begin position="215"/>
        <end position="236"/>
    </location>
</feature>
<evidence type="ECO:0000313" key="7">
    <source>
        <dbReference type="Proteomes" id="UP000195607"/>
    </source>
</evidence>
<keyword evidence="4 5" id="KW-0472">Membrane</keyword>
<gene>
    <name evidence="6" type="ORF">CSP5_0168</name>
</gene>
<feature type="transmembrane region" description="Helical" evidence="5">
    <location>
        <begin position="308"/>
        <end position="330"/>
    </location>
</feature>
<dbReference type="EMBL" id="LT671858">
    <property type="protein sequence ID" value="SIM33717.1"/>
    <property type="molecule type" value="Genomic_DNA"/>
</dbReference>
<evidence type="ECO:0000256" key="1">
    <source>
        <dbReference type="ARBA" id="ARBA00004141"/>
    </source>
</evidence>
<dbReference type="GO" id="GO:0055085">
    <property type="term" value="P:transmembrane transport"/>
    <property type="evidence" value="ECO:0007669"/>
    <property type="project" value="InterPro"/>
</dbReference>
<protein>
    <submittedName>
        <fullName evidence="6">Sulfite efflux pump</fullName>
    </submittedName>
</protein>
<feature type="transmembrane region" description="Helical" evidence="5">
    <location>
        <begin position="86"/>
        <end position="105"/>
    </location>
</feature>
<dbReference type="InterPro" id="IPR038665">
    <property type="entry name" value="Voltage-dep_anion_channel_sf"/>
</dbReference>
<evidence type="ECO:0000256" key="4">
    <source>
        <dbReference type="ARBA" id="ARBA00023136"/>
    </source>
</evidence>
<evidence type="ECO:0000313" key="6">
    <source>
        <dbReference type="EMBL" id="SIM33717.1"/>
    </source>
</evidence>
<dbReference type="InterPro" id="IPR004695">
    <property type="entry name" value="SLAC1/Mae1/Ssu1/TehA"/>
</dbReference>
<feature type="transmembrane region" description="Helical" evidence="5">
    <location>
        <begin position="149"/>
        <end position="169"/>
    </location>
</feature>
<dbReference type="Pfam" id="PF03595">
    <property type="entry name" value="SLAC1"/>
    <property type="match status" value="1"/>
</dbReference>
<feature type="transmembrane region" description="Helical" evidence="5">
    <location>
        <begin position="181"/>
        <end position="203"/>
    </location>
</feature>
<dbReference type="AlphaFoldDB" id="A0A1N5SCN6"/>
<feature type="transmembrane region" description="Helical" evidence="5">
    <location>
        <begin position="117"/>
        <end position="137"/>
    </location>
</feature>
<name>A0A1N5SCN6_9ARCH</name>
<sequence length="356" mass="40014">MKMRKSTLNMFGSEWFGIAISTLALSQIYILSYGETGNVWYNYLAEAFSITGIILFLVILVIWIIRGLAIRDKVFTHWNNLTRLSFVALIPIIGFVANYQLIYFFGLSGWSADLSVLNFYGEYLFALIIGVLLGYRLYTKEINPREMNYAIVIPPLAIGTSVFLATPLMKYFGGFEAQSMYFLVLMGLGIFFFLYIFIGSLALSGHVTTKVHDTLPTTMLPVGIASLIIINIFTISGFKVIGNISLSASTVELVSILLWGFEVWNFLVVLILIFTKPSRGTLSVWAYGFPLGLFATSTMKIFDFTSYSALLWAFIGISAALNILWVYAWINTVSFIRSKLREEVREKNATVSGRIE</sequence>
<dbReference type="Gene3D" id="1.50.10.150">
    <property type="entry name" value="Voltage-dependent anion channel"/>
    <property type="match status" value="1"/>
</dbReference>
<evidence type="ECO:0000256" key="5">
    <source>
        <dbReference type="SAM" id="Phobius"/>
    </source>
</evidence>
<feature type="transmembrane region" description="Helical" evidence="5">
    <location>
        <begin position="43"/>
        <end position="65"/>
    </location>
</feature>
<feature type="transmembrane region" description="Helical" evidence="5">
    <location>
        <begin position="282"/>
        <end position="302"/>
    </location>
</feature>
<keyword evidence="3 5" id="KW-1133">Transmembrane helix</keyword>
<evidence type="ECO:0000256" key="2">
    <source>
        <dbReference type="ARBA" id="ARBA00022692"/>
    </source>
</evidence>
<reference evidence="6 7" key="1">
    <citation type="submission" date="2016-04" db="EMBL/GenBank/DDBJ databases">
        <authorList>
            <person name="Evans L.H."/>
            <person name="Alamgir A."/>
            <person name="Owens N."/>
            <person name="Weber N.D."/>
            <person name="Virtaneva K."/>
            <person name="Barbian K."/>
            <person name="Babar A."/>
            <person name="Rosenke K."/>
        </authorList>
    </citation>
    <scope>NUCLEOTIDE SEQUENCE [LARGE SCALE GENOMIC DNA]</scope>
    <source>
        <strain evidence="7">S5(T) (JCM 30642 \VKM B-2941)</strain>
    </source>
</reference>
<dbReference type="GO" id="GO:0016020">
    <property type="term" value="C:membrane"/>
    <property type="evidence" value="ECO:0007669"/>
    <property type="project" value="UniProtKB-SubCell"/>
</dbReference>
<dbReference type="Proteomes" id="UP000195607">
    <property type="component" value="Chromosome I"/>
</dbReference>
<evidence type="ECO:0000256" key="3">
    <source>
        <dbReference type="ARBA" id="ARBA00022989"/>
    </source>
</evidence>
<accession>A0A1N5SCN6</accession>
<proteinExistence type="predicted"/>
<keyword evidence="2 5" id="KW-0812">Transmembrane</keyword>